<evidence type="ECO:0000256" key="6">
    <source>
        <dbReference type="ARBA" id="ARBA00023002"/>
    </source>
</evidence>
<evidence type="ECO:0000256" key="8">
    <source>
        <dbReference type="PIRNR" id="PIRNR000232"/>
    </source>
</evidence>
<proteinExistence type="inferred from homology"/>
<keyword evidence="7 8" id="KW-0520">NAD</keyword>
<keyword evidence="3 8" id="KW-0285">Flavoprotein</keyword>
<gene>
    <name evidence="10" type="ORF">ACFSJH_01275</name>
</gene>
<accession>A0ABW4YFD5</accession>
<dbReference type="InterPro" id="IPR000415">
    <property type="entry name" value="Nitroreductase-like"/>
</dbReference>
<dbReference type="PANTHER" id="PTHR43821">
    <property type="entry name" value="NAD(P)H NITROREDUCTASE YDJA-RELATED"/>
    <property type="match status" value="1"/>
</dbReference>
<protein>
    <recommendedName>
        <fullName evidence="8">Putative NAD(P)H nitroreductase</fullName>
        <ecNumber evidence="8">1.-.-.-</ecNumber>
    </recommendedName>
</protein>
<dbReference type="EC" id="1.-.-.-" evidence="8"/>
<dbReference type="PIRSF" id="PIRSF000232">
    <property type="entry name" value="YdjA"/>
    <property type="match status" value="1"/>
</dbReference>
<dbReference type="InterPro" id="IPR029479">
    <property type="entry name" value="Nitroreductase"/>
</dbReference>
<keyword evidence="11" id="KW-1185">Reference proteome</keyword>
<keyword evidence="6 8" id="KW-0560">Oxidoreductase</keyword>
<evidence type="ECO:0000256" key="3">
    <source>
        <dbReference type="ARBA" id="ARBA00022630"/>
    </source>
</evidence>
<dbReference type="Gene3D" id="3.40.109.10">
    <property type="entry name" value="NADH Oxidase"/>
    <property type="match status" value="1"/>
</dbReference>
<reference evidence="11" key="1">
    <citation type="journal article" date="2019" name="Int. J. Syst. Evol. Microbiol.">
        <title>The Global Catalogue of Microorganisms (GCM) 10K type strain sequencing project: providing services to taxonomists for standard genome sequencing and annotation.</title>
        <authorList>
            <consortium name="The Broad Institute Genomics Platform"/>
            <consortium name="The Broad Institute Genome Sequencing Center for Infectious Disease"/>
            <person name="Wu L."/>
            <person name="Ma J."/>
        </authorList>
    </citation>
    <scope>NUCLEOTIDE SEQUENCE [LARGE SCALE GENOMIC DNA]</scope>
    <source>
        <strain evidence="11">GH52</strain>
    </source>
</reference>
<dbReference type="EMBL" id="JBHUHO010000004">
    <property type="protein sequence ID" value="MFD2114384.1"/>
    <property type="molecule type" value="Genomic_DNA"/>
</dbReference>
<evidence type="ECO:0000256" key="1">
    <source>
        <dbReference type="ARBA" id="ARBA00001917"/>
    </source>
</evidence>
<evidence type="ECO:0000313" key="11">
    <source>
        <dbReference type="Proteomes" id="UP001597362"/>
    </source>
</evidence>
<dbReference type="InterPro" id="IPR026021">
    <property type="entry name" value="YdjA-like"/>
</dbReference>
<dbReference type="Pfam" id="PF00881">
    <property type="entry name" value="Nitroreductase"/>
    <property type="match status" value="1"/>
</dbReference>
<evidence type="ECO:0000256" key="4">
    <source>
        <dbReference type="ARBA" id="ARBA00022643"/>
    </source>
</evidence>
<dbReference type="Proteomes" id="UP001597362">
    <property type="component" value="Unassembled WGS sequence"/>
</dbReference>
<dbReference type="CDD" id="cd02135">
    <property type="entry name" value="YdjA-like"/>
    <property type="match status" value="1"/>
</dbReference>
<evidence type="ECO:0000259" key="9">
    <source>
        <dbReference type="Pfam" id="PF00881"/>
    </source>
</evidence>
<keyword evidence="4 8" id="KW-0288">FMN</keyword>
<sequence>MKQVDDVLERQLTVGEAIRTRRSIGRVKQEEVPREYIENMIEAATWAPCHFNTQPWRFIAMTGDGRKLLGDGYGKVMMAENPQLLGEELAERLQKEEQKAMRAPVVIAAICSPSDDPRALIEEELAATHAAVQNMLLQAHELGLATIWRSGDATYHEAMRSHFQLTDRESIVGFIYVGYSDLPEKVSTRKPVEAVMSWADESK</sequence>
<dbReference type="InterPro" id="IPR052530">
    <property type="entry name" value="NAD(P)H_nitroreductase"/>
</dbReference>
<comment type="cofactor">
    <cofactor evidence="1 8">
        <name>FMN</name>
        <dbReference type="ChEBI" id="CHEBI:58210"/>
    </cofactor>
</comment>
<keyword evidence="5 8" id="KW-0521">NADP</keyword>
<dbReference type="PANTHER" id="PTHR43821:SF1">
    <property type="entry name" value="NAD(P)H NITROREDUCTASE YDJA-RELATED"/>
    <property type="match status" value="1"/>
</dbReference>
<evidence type="ECO:0000256" key="2">
    <source>
        <dbReference type="ARBA" id="ARBA00007118"/>
    </source>
</evidence>
<comment type="caution">
    <text evidence="10">The sequence shown here is derived from an EMBL/GenBank/DDBJ whole genome shotgun (WGS) entry which is preliminary data.</text>
</comment>
<comment type="similarity">
    <text evidence="2 8">Belongs to the nitroreductase family.</text>
</comment>
<name>A0ABW4YFD5_9BACL</name>
<dbReference type="RefSeq" id="WP_377769362.1">
    <property type="nucleotide sequence ID" value="NZ_JBHUHO010000004.1"/>
</dbReference>
<evidence type="ECO:0000256" key="5">
    <source>
        <dbReference type="ARBA" id="ARBA00022857"/>
    </source>
</evidence>
<evidence type="ECO:0000256" key="7">
    <source>
        <dbReference type="ARBA" id="ARBA00023027"/>
    </source>
</evidence>
<evidence type="ECO:0000313" key="10">
    <source>
        <dbReference type="EMBL" id="MFD2114384.1"/>
    </source>
</evidence>
<dbReference type="SUPFAM" id="SSF55469">
    <property type="entry name" value="FMN-dependent nitroreductase-like"/>
    <property type="match status" value="1"/>
</dbReference>
<organism evidence="10 11">
    <name type="scientific">Paenibacillus yanchengensis</name>
    <dbReference type="NCBI Taxonomy" id="2035833"/>
    <lineage>
        <taxon>Bacteria</taxon>
        <taxon>Bacillati</taxon>
        <taxon>Bacillota</taxon>
        <taxon>Bacilli</taxon>
        <taxon>Bacillales</taxon>
        <taxon>Paenibacillaceae</taxon>
        <taxon>Paenibacillus</taxon>
    </lineage>
</organism>
<feature type="domain" description="Nitroreductase" evidence="9">
    <location>
        <begin position="18"/>
        <end position="179"/>
    </location>
</feature>